<protein>
    <submittedName>
        <fullName evidence="2">Uncharacterized protein</fullName>
    </submittedName>
</protein>
<dbReference type="AlphaFoldDB" id="A0A7J6MXB5"/>
<evidence type="ECO:0000313" key="2">
    <source>
        <dbReference type="EMBL" id="KAF4675870.1"/>
    </source>
</evidence>
<dbReference type="Proteomes" id="UP000591131">
    <property type="component" value="Unassembled WGS sequence"/>
</dbReference>
<dbReference type="EMBL" id="JAAPAO010000041">
    <property type="protein sequence ID" value="KAF4675870.1"/>
    <property type="molecule type" value="Genomic_DNA"/>
</dbReference>
<sequence>MLYGDVSSPSDLQAEVEFYRLKADELQLTLELEQHNRSLDEARRRKTLEKDDADLIEKTMEGYRAAIQYLFKVLLKTQREVNVLKEKLKAEQDRRGEGGSQGVTGREAEQVIDMLTLERQRKQKEMDRLEKDLVEARGALTEAENLNSDMQTTLSAYEELLAEKDKEAEELVKTMEDVVKRARGAAESAELWRRRALEIATEAIEKSAESGRPTARREGLGEAVGIGDASHCSAEERMMMEAVMDRMPITIRQKGALNCLKVVAFMQRVLRKASLASLLLARWLCETLQSSSEASAAAPHLCLLLAQAADGSAAAIRILAATEDIQKCIDITLAKGAADLVLSSEMELDTVVQQVALCSVDPSVLPFDDLLQCIKSFLTKLKSACAATFPELSFATTLGAAGSAVLAARLVAVGAQVRDVDGSALVRACAARLSRSACGAARLPRAVKVEGDGLAFIRALERNTSSSKSDGDDRTPRQDVTETAKGLEAATLLIGQLPPVDETPEETPPDEANTLASLGRDIVEVVQDESARYNALLDKAEKDERDIRELKGELQASKAEVEALREAEAALGQRLMETTHKDEAFKAQEAELDRLRAEMDYYRRVERRQLRAQLSSTQKELDNAGSKEASLRRKVELFEQARAERLRADRERATGSYGGDAHLLLLQMQSASQQNARLRARLARVLIRDPFEPLTSSPGGAWKA</sequence>
<evidence type="ECO:0000256" key="1">
    <source>
        <dbReference type="SAM" id="Coils"/>
    </source>
</evidence>
<keyword evidence="1" id="KW-0175">Coiled coil</keyword>
<name>A0A7J6MXB5_PERCH</name>
<accession>A0A7J6MXB5</accession>
<feature type="coiled-coil region" evidence="1">
    <location>
        <begin position="25"/>
        <end position="181"/>
    </location>
</feature>
<reference evidence="2 3" key="1">
    <citation type="submission" date="2020-04" db="EMBL/GenBank/DDBJ databases">
        <title>Perkinsus chesapeaki whole genome sequence.</title>
        <authorList>
            <person name="Bogema D.R."/>
        </authorList>
    </citation>
    <scope>NUCLEOTIDE SEQUENCE [LARGE SCALE GENOMIC DNA]</scope>
    <source>
        <strain evidence="2">ATCC PRA-425</strain>
    </source>
</reference>
<dbReference type="PANTHER" id="PTHR23159:SF60">
    <property type="entry name" value="SPINDLE ASSEMBLY ABNORMAL PROTEIN 4"/>
    <property type="match status" value="1"/>
</dbReference>
<keyword evidence="3" id="KW-1185">Reference proteome</keyword>
<organism evidence="2 3">
    <name type="scientific">Perkinsus chesapeaki</name>
    <name type="common">Clam parasite</name>
    <name type="synonym">Perkinsus andrewsi</name>
    <dbReference type="NCBI Taxonomy" id="330153"/>
    <lineage>
        <taxon>Eukaryota</taxon>
        <taxon>Sar</taxon>
        <taxon>Alveolata</taxon>
        <taxon>Perkinsozoa</taxon>
        <taxon>Perkinsea</taxon>
        <taxon>Perkinsida</taxon>
        <taxon>Perkinsidae</taxon>
        <taxon>Perkinsus</taxon>
    </lineage>
</organism>
<comment type="caution">
    <text evidence="2">The sequence shown here is derived from an EMBL/GenBank/DDBJ whole genome shotgun (WGS) entry which is preliminary data.</text>
</comment>
<gene>
    <name evidence="2" type="ORF">FOL47_007111</name>
</gene>
<proteinExistence type="predicted"/>
<evidence type="ECO:0000313" key="3">
    <source>
        <dbReference type="Proteomes" id="UP000591131"/>
    </source>
</evidence>
<dbReference type="PANTHER" id="PTHR23159">
    <property type="entry name" value="CENTROSOMAL PROTEIN 2"/>
    <property type="match status" value="1"/>
</dbReference>
<feature type="coiled-coil region" evidence="1">
    <location>
        <begin position="523"/>
        <end position="627"/>
    </location>
</feature>